<evidence type="ECO:0000256" key="1">
    <source>
        <dbReference type="SAM" id="Coils"/>
    </source>
</evidence>
<reference evidence="2" key="1">
    <citation type="journal article" date="2013" name="Extremophiles">
        <title>Proteinivorax tanatarense gen. nov., sp. nov., an anaerobic, haloalkaliphilic, proteolytic bacterium isolated from a decaying algal bloom, and proposal of Proteinivoraceae fam. nov.</title>
        <authorList>
            <person name="Kevbrin V."/>
            <person name="Boltyanskaya Y."/>
            <person name="Zhilina T."/>
            <person name="Kolganova T."/>
            <person name="Lavrentjeva E."/>
            <person name="Kuznetsov B."/>
        </authorList>
    </citation>
    <scope>NUCLEOTIDE SEQUENCE</scope>
    <source>
        <strain evidence="2">Z-910T</strain>
    </source>
</reference>
<gene>
    <name evidence="2" type="ORF">PRVXT_000399</name>
</gene>
<evidence type="ECO:0000313" key="2">
    <source>
        <dbReference type="EMBL" id="XBX75285.1"/>
    </source>
</evidence>
<proteinExistence type="predicted"/>
<protein>
    <submittedName>
        <fullName evidence="2">SEC-C metal-binding domain-containing protein</fullName>
    </submittedName>
</protein>
<dbReference type="Pfam" id="PF02810">
    <property type="entry name" value="SEC-C"/>
    <property type="match status" value="1"/>
</dbReference>
<dbReference type="InterPro" id="IPR004027">
    <property type="entry name" value="SEC_C_motif"/>
</dbReference>
<keyword evidence="1" id="KW-0175">Coiled coil</keyword>
<organism evidence="2">
    <name type="scientific">Proteinivorax tanatarense</name>
    <dbReference type="NCBI Taxonomy" id="1260629"/>
    <lineage>
        <taxon>Bacteria</taxon>
        <taxon>Bacillati</taxon>
        <taxon>Bacillota</taxon>
        <taxon>Clostridia</taxon>
        <taxon>Eubacteriales</taxon>
        <taxon>Proteinivoracaceae</taxon>
        <taxon>Proteinivorax</taxon>
    </lineage>
</organism>
<dbReference type="Gene3D" id="3.10.450.50">
    <property type="match status" value="1"/>
</dbReference>
<feature type="coiled-coil region" evidence="1">
    <location>
        <begin position="8"/>
        <end position="43"/>
    </location>
</feature>
<dbReference type="SUPFAM" id="SSF103642">
    <property type="entry name" value="Sec-C motif"/>
    <property type="match status" value="1"/>
</dbReference>
<dbReference type="AlphaFoldDB" id="A0AAU7VMK8"/>
<dbReference type="RefSeq" id="WP_350344030.1">
    <property type="nucleotide sequence ID" value="NZ_CP158367.1"/>
</dbReference>
<reference evidence="2" key="2">
    <citation type="submission" date="2024-06" db="EMBL/GenBank/DDBJ databases">
        <authorList>
            <person name="Petrova K.O."/>
            <person name="Toshchakov S.V."/>
            <person name="Boltjanskaja Y.V."/>
            <person name="Kevbrin V."/>
        </authorList>
    </citation>
    <scope>NUCLEOTIDE SEQUENCE</scope>
    <source>
        <strain evidence="2">Z-910T</strain>
    </source>
</reference>
<accession>A0AAU7VMK8</accession>
<sequence length="433" mass="50870">MKNDKLLTKEEIEVLENLSDDMSEKEQKALERMAHKIQGLTKKQFNDLLKRSIEVADGVKNKIEISPPYTLEKFLSTLKKEELTEIRRSLDIKGLSKYNKEDLIEALVVKIPYSIEELISYFDKNQYELLIKMSKKEVLVSEIEGDYTFFQRLGMAFVYLKPDGEPVMVMPEEIATRFREISRKETIKNMIKRNTRWVEVVHGIMFNYGALKSEDFFRLVQEYGEIDDKDFKELIRIILIAEEFYGQFESNVMSELIFYHMLVYKPEHTLKLQQSNNFDFYPYTSKEITNTELLNSAQSQTVKSLIDFFVKNYEDLYEVQAKYIVEEIIINIKNSQDAAKIVNNLQFELEIPNSEIFKKLTRLVVQLEYDTRQWGLKGYKPSEINEKEESQQKTEIKPGLRLVVDNTKDDPKVSRNKPCPCGSNKKYKNCCGK</sequence>
<dbReference type="EMBL" id="CP158367">
    <property type="protein sequence ID" value="XBX75285.1"/>
    <property type="molecule type" value="Genomic_DNA"/>
</dbReference>
<name>A0AAU7VMK8_9FIRM</name>